<dbReference type="InterPro" id="IPR017938">
    <property type="entry name" value="Riboflavin_synthase-like_b-brl"/>
</dbReference>
<dbReference type="Proteomes" id="UP001597018">
    <property type="component" value="Unassembled WGS sequence"/>
</dbReference>
<evidence type="ECO:0000313" key="3">
    <source>
        <dbReference type="Proteomes" id="UP001597018"/>
    </source>
</evidence>
<sequence length="246" mass="26630">MDPAARGPRSRRFGDHRFLDARIVAVDDVNPEMREIRLRGPALARLSSKPGAHLPVEVPVPGQQPVLRTYSVWRHSPADASLTLRVAVHRPGGPGSRWATAAAAGDRIRLGVPRNRIVLDPRAAYHVFVGEETGAVPLLAMLAALPADAEVFGVLETTGPDQEMSPPSGARSLHWVHRGRAPAAGSTVLLRGVRELDLPRRPGVAYVAGEARTCQAVVRHLVRDRGWPRPAVKVQTHWTPGKTGLL</sequence>
<accession>A0ABW3FXR5</accession>
<evidence type="ECO:0000259" key="1">
    <source>
        <dbReference type="PROSITE" id="PS51384"/>
    </source>
</evidence>
<dbReference type="Gene3D" id="3.40.50.80">
    <property type="entry name" value="Nucleotide-binding domain of ferredoxin-NADP reductase (FNR) module"/>
    <property type="match status" value="1"/>
</dbReference>
<gene>
    <name evidence="2" type="ORF">ACFQ16_23625</name>
</gene>
<dbReference type="SUPFAM" id="SSF63380">
    <property type="entry name" value="Riboflavin synthase domain-like"/>
    <property type="match status" value="1"/>
</dbReference>
<evidence type="ECO:0000313" key="2">
    <source>
        <dbReference type="EMBL" id="MFD0922748.1"/>
    </source>
</evidence>
<dbReference type="InterPro" id="IPR039261">
    <property type="entry name" value="FNR_nucleotide-bd"/>
</dbReference>
<dbReference type="InterPro" id="IPR013113">
    <property type="entry name" value="SIP_FAD-bd"/>
</dbReference>
<dbReference type="PANTHER" id="PTHR30157">
    <property type="entry name" value="FERRIC REDUCTASE, NADPH-DEPENDENT"/>
    <property type="match status" value="1"/>
</dbReference>
<dbReference type="CDD" id="cd06193">
    <property type="entry name" value="siderophore_interacting"/>
    <property type="match status" value="1"/>
</dbReference>
<comment type="caution">
    <text evidence="2">The sequence shown here is derived from an EMBL/GenBank/DDBJ whole genome shotgun (WGS) entry which is preliminary data.</text>
</comment>
<protein>
    <submittedName>
        <fullName evidence="2">Siderophore-interacting protein</fullName>
    </submittedName>
</protein>
<dbReference type="InterPro" id="IPR007037">
    <property type="entry name" value="SIP_rossman_dom"/>
</dbReference>
<proteinExistence type="predicted"/>
<dbReference type="EMBL" id="JBHTIW010000024">
    <property type="protein sequence ID" value="MFD0922748.1"/>
    <property type="molecule type" value="Genomic_DNA"/>
</dbReference>
<reference evidence="3" key="1">
    <citation type="journal article" date="2019" name="Int. J. Syst. Evol. Microbiol.">
        <title>The Global Catalogue of Microorganisms (GCM) 10K type strain sequencing project: providing services to taxonomists for standard genome sequencing and annotation.</title>
        <authorList>
            <consortium name="The Broad Institute Genomics Platform"/>
            <consortium name="The Broad Institute Genome Sequencing Center for Infectious Disease"/>
            <person name="Wu L."/>
            <person name="Ma J."/>
        </authorList>
    </citation>
    <scope>NUCLEOTIDE SEQUENCE [LARGE SCALE GENOMIC DNA]</scope>
    <source>
        <strain evidence="3">CCUG 56401</strain>
    </source>
</reference>
<dbReference type="PROSITE" id="PS51384">
    <property type="entry name" value="FAD_FR"/>
    <property type="match status" value="1"/>
</dbReference>
<keyword evidence="3" id="KW-1185">Reference proteome</keyword>
<organism evidence="2 3">
    <name type="scientific">Saccharopolyspora rosea</name>
    <dbReference type="NCBI Taxonomy" id="524884"/>
    <lineage>
        <taxon>Bacteria</taxon>
        <taxon>Bacillati</taxon>
        <taxon>Actinomycetota</taxon>
        <taxon>Actinomycetes</taxon>
        <taxon>Pseudonocardiales</taxon>
        <taxon>Pseudonocardiaceae</taxon>
        <taxon>Saccharopolyspora</taxon>
    </lineage>
</organism>
<dbReference type="InterPro" id="IPR017927">
    <property type="entry name" value="FAD-bd_FR_type"/>
</dbReference>
<feature type="domain" description="FAD-binding FR-type" evidence="1">
    <location>
        <begin position="16"/>
        <end position="120"/>
    </location>
</feature>
<dbReference type="Pfam" id="PF08021">
    <property type="entry name" value="FAD_binding_9"/>
    <property type="match status" value="1"/>
</dbReference>
<dbReference type="RefSeq" id="WP_263247571.1">
    <property type="nucleotide sequence ID" value="NZ_BAABLT010000038.1"/>
</dbReference>
<dbReference type="Gene3D" id="2.40.30.10">
    <property type="entry name" value="Translation factors"/>
    <property type="match status" value="1"/>
</dbReference>
<dbReference type="PANTHER" id="PTHR30157:SF0">
    <property type="entry name" value="NADPH-DEPENDENT FERRIC-CHELATE REDUCTASE"/>
    <property type="match status" value="1"/>
</dbReference>
<name>A0ABW3FXR5_9PSEU</name>
<dbReference type="Pfam" id="PF04954">
    <property type="entry name" value="SIP"/>
    <property type="match status" value="1"/>
</dbReference>
<dbReference type="InterPro" id="IPR039374">
    <property type="entry name" value="SIP_fam"/>
</dbReference>